<dbReference type="InterPro" id="IPR002549">
    <property type="entry name" value="AI-2E-like"/>
</dbReference>
<gene>
    <name evidence="9" type="ORF">GCM10011387_29450</name>
</gene>
<comment type="subcellular location">
    <subcellularLocation>
        <location evidence="1">Cell membrane</location>
        <topology evidence="1">Multi-pass membrane protein</topology>
    </subcellularLocation>
</comment>
<proteinExistence type="inferred from homology"/>
<evidence type="ECO:0000256" key="1">
    <source>
        <dbReference type="ARBA" id="ARBA00004651"/>
    </source>
</evidence>
<dbReference type="GO" id="GO:0005886">
    <property type="term" value="C:plasma membrane"/>
    <property type="evidence" value="ECO:0007669"/>
    <property type="project" value="UniProtKB-SubCell"/>
</dbReference>
<keyword evidence="7 8" id="KW-0472">Membrane</keyword>
<evidence type="ECO:0000256" key="8">
    <source>
        <dbReference type="SAM" id="Phobius"/>
    </source>
</evidence>
<evidence type="ECO:0000313" key="10">
    <source>
        <dbReference type="Proteomes" id="UP000651668"/>
    </source>
</evidence>
<evidence type="ECO:0000256" key="6">
    <source>
        <dbReference type="ARBA" id="ARBA00022989"/>
    </source>
</evidence>
<evidence type="ECO:0000256" key="7">
    <source>
        <dbReference type="ARBA" id="ARBA00023136"/>
    </source>
</evidence>
<accession>A0A916UK85</accession>
<feature type="transmembrane region" description="Helical" evidence="8">
    <location>
        <begin position="67"/>
        <end position="86"/>
    </location>
</feature>
<comment type="similarity">
    <text evidence="2">Belongs to the autoinducer-2 exporter (AI-2E) (TC 2.A.86) family.</text>
</comment>
<feature type="transmembrane region" description="Helical" evidence="8">
    <location>
        <begin position="148"/>
        <end position="171"/>
    </location>
</feature>
<keyword evidence="4" id="KW-1003">Cell membrane</keyword>
<feature type="transmembrane region" description="Helical" evidence="8">
    <location>
        <begin position="37"/>
        <end position="55"/>
    </location>
</feature>
<name>A0A916UK85_9SPHI</name>
<reference evidence="9" key="1">
    <citation type="journal article" date="2014" name="Int. J. Syst. Evol. Microbiol.">
        <title>Complete genome sequence of Corynebacterium casei LMG S-19264T (=DSM 44701T), isolated from a smear-ripened cheese.</title>
        <authorList>
            <consortium name="US DOE Joint Genome Institute (JGI-PGF)"/>
            <person name="Walter F."/>
            <person name="Albersmeier A."/>
            <person name="Kalinowski J."/>
            <person name="Ruckert C."/>
        </authorList>
    </citation>
    <scope>NUCLEOTIDE SEQUENCE</scope>
    <source>
        <strain evidence="9">CGMCC 1.15343</strain>
    </source>
</reference>
<feature type="transmembrane region" description="Helical" evidence="8">
    <location>
        <begin position="205"/>
        <end position="227"/>
    </location>
</feature>
<feature type="transmembrane region" description="Helical" evidence="8">
    <location>
        <begin position="314"/>
        <end position="335"/>
    </location>
</feature>
<dbReference type="EMBL" id="BMIL01000011">
    <property type="protein sequence ID" value="GGC73971.1"/>
    <property type="molecule type" value="Genomic_DNA"/>
</dbReference>
<keyword evidence="5 8" id="KW-0812">Transmembrane</keyword>
<keyword evidence="10" id="KW-1185">Reference proteome</keyword>
<evidence type="ECO:0000256" key="3">
    <source>
        <dbReference type="ARBA" id="ARBA00022448"/>
    </source>
</evidence>
<evidence type="ECO:0000313" key="9">
    <source>
        <dbReference type="EMBL" id="GGC73971.1"/>
    </source>
</evidence>
<dbReference type="Pfam" id="PF01594">
    <property type="entry name" value="AI-2E_transport"/>
    <property type="match status" value="1"/>
</dbReference>
<protein>
    <submittedName>
        <fullName evidence="9">AI-2E family transporter</fullName>
    </submittedName>
</protein>
<keyword evidence="3" id="KW-0813">Transport</keyword>
<sequence>MDLNFSQRPFYVKTMCVLVSLIAFGYLVIIAKDILSPLIFSCLFSILLLPLAAFLENKLKLPRSAASMLSVILMLSAVGLVLYVIGAQLSKLASDWPQFKAQLTLTGGNLQQWIDTRFNIDAAKQLNYVHSATTKALASSTTVVGATVLSLSSILLFLVFTFIYTFFFLLYRTLIMRFLVSVFLEENKILVHDIIEQVQYIIRKYIIGLLIQMGVVALAVSIIFWALGIKYAFLLGLITGVLNVIPYIGIFVALVLSTLITFATATLLSKVLLVIGALIFVHLLDSNVLLPIVVGSKVRINALITVLGVIIGEMIWGISGMFLSIPVIAVLKIIFDRVESMKPWGIILGDEEQKQNRLAKRLKVSRAGKEVL</sequence>
<dbReference type="AlphaFoldDB" id="A0A916UK85"/>
<dbReference type="Proteomes" id="UP000651668">
    <property type="component" value="Unassembled WGS sequence"/>
</dbReference>
<feature type="transmembrane region" description="Helical" evidence="8">
    <location>
        <begin position="271"/>
        <end position="294"/>
    </location>
</feature>
<dbReference type="PANTHER" id="PTHR21716:SF53">
    <property type="entry name" value="PERMEASE PERM-RELATED"/>
    <property type="match status" value="1"/>
</dbReference>
<dbReference type="RefSeq" id="WP_188627695.1">
    <property type="nucleotide sequence ID" value="NZ_BMIL01000011.1"/>
</dbReference>
<comment type="caution">
    <text evidence="9">The sequence shown here is derived from an EMBL/GenBank/DDBJ whole genome shotgun (WGS) entry which is preliminary data.</text>
</comment>
<feature type="transmembrane region" description="Helical" evidence="8">
    <location>
        <begin position="233"/>
        <end position="259"/>
    </location>
</feature>
<evidence type="ECO:0000256" key="2">
    <source>
        <dbReference type="ARBA" id="ARBA00009773"/>
    </source>
</evidence>
<feature type="transmembrane region" description="Helical" evidence="8">
    <location>
        <begin position="12"/>
        <end position="31"/>
    </location>
</feature>
<organism evidence="9 10">
    <name type="scientific">Pedobacter quisquiliarum</name>
    <dbReference type="NCBI Taxonomy" id="1834438"/>
    <lineage>
        <taxon>Bacteria</taxon>
        <taxon>Pseudomonadati</taxon>
        <taxon>Bacteroidota</taxon>
        <taxon>Sphingobacteriia</taxon>
        <taxon>Sphingobacteriales</taxon>
        <taxon>Sphingobacteriaceae</taxon>
        <taxon>Pedobacter</taxon>
    </lineage>
</organism>
<evidence type="ECO:0000256" key="5">
    <source>
        <dbReference type="ARBA" id="ARBA00022692"/>
    </source>
</evidence>
<reference evidence="9" key="2">
    <citation type="submission" date="2020-09" db="EMBL/GenBank/DDBJ databases">
        <authorList>
            <person name="Sun Q."/>
            <person name="Zhou Y."/>
        </authorList>
    </citation>
    <scope>NUCLEOTIDE SEQUENCE</scope>
    <source>
        <strain evidence="9">CGMCC 1.15343</strain>
    </source>
</reference>
<evidence type="ECO:0000256" key="4">
    <source>
        <dbReference type="ARBA" id="ARBA00022475"/>
    </source>
</evidence>
<keyword evidence="6 8" id="KW-1133">Transmembrane helix</keyword>
<dbReference type="PANTHER" id="PTHR21716">
    <property type="entry name" value="TRANSMEMBRANE PROTEIN"/>
    <property type="match status" value="1"/>
</dbReference>